<organism evidence="8 9">
    <name type="scientific">Boletus reticuloceps</name>
    <dbReference type="NCBI Taxonomy" id="495285"/>
    <lineage>
        <taxon>Eukaryota</taxon>
        <taxon>Fungi</taxon>
        <taxon>Dikarya</taxon>
        <taxon>Basidiomycota</taxon>
        <taxon>Agaricomycotina</taxon>
        <taxon>Agaricomycetes</taxon>
        <taxon>Agaricomycetidae</taxon>
        <taxon>Boletales</taxon>
        <taxon>Boletineae</taxon>
        <taxon>Boletaceae</taxon>
        <taxon>Boletoideae</taxon>
        <taxon>Boletus</taxon>
    </lineage>
</organism>
<dbReference type="GO" id="GO:0016020">
    <property type="term" value="C:membrane"/>
    <property type="evidence" value="ECO:0007669"/>
    <property type="project" value="UniProtKB-SubCell"/>
</dbReference>
<dbReference type="OrthoDB" id="2131401at2759"/>
<evidence type="ECO:0000256" key="5">
    <source>
        <dbReference type="ARBA" id="ARBA00023136"/>
    </source>
</evidence>
<evidence type="ECO:0000256" key="6">
    <source>
        <dbReference type="SAM" id="MobiDB-lite"/>
    </source>
</evidence>
<accession>A0A8I3A936</accession>
<dbReference type="PANTHER" id="PTHR22779">
    <property type="entry name" value="SD17342P"/>
    <property type="match status" value="1"/>
</dbReference>
<comment type="caution">
    <text evidence="8">The sequence shown here is derived from an EMBL/GenBank/DDBJ whole genome shotgun (WGS) entry which is preliminary data.</text>
</comment>
<evidence type="ECO:0000256" key="1">
    <source>
        <dbReference type="ARBA" id="ARBA00004141"/>
    </source>
</evidence>
<dbReference type="EMBL" id="JAGFBS010000017">
    <property type="protein sequence ID" value="KAG6374628.1"/>
    <property type="molecule type" value="Genomic_DNA"/>
</dbReference>
<keyword evidence="4 7" id="KW-1133">Transmembrane helix</keyword>
<dbReference type="Pfam" id="PF10190">
    <property type="entry name" value="Tmemb_170"/>
    <property type="match status" value="1"/>
</dbReference>
<evidence type="ECO:0000256" key="3">
    <source>
        <dbReference type="ARBA" id="ARBA00022692"/>
    </source>
</evidence>
<evidence type="ECO:0000256" key="7">
    <source>
        <dbReference type="SAM" id="Phobius"/>
    </source>
</evidence>
<comment type="similarity">
    <text evidence="2">Belongs to the TMEM170 family.</text>
</comment>
<feature type="transmembrane region" description="Helical" evidence="7">
    <location>
        <begin position="192"/>
        <end position="214"/>
    </location>
</feature>
<evidence type="ECO:0000256" key="2">
    <source>
        <dbReference type="ARBA" id="ARBA00006325"/>
    </source>
</evidence>
<keyword evidence="5 7" id="KW-0472">Membrane</keyword>
<name>A0A8I3A936_9AGAM</name>
<dbReference type="InterPro" id="IPR019334">
    <property type="entry name" value="TMEM170A/B/YPR153W-like"/>
</dbReference>
<protein>
    <submittedName>
        <fullName evidence="8">Uncharacterized protein</fullName>
    </submittedName>
</protein>
<reference evidence="8" key="1">
    <citation type="submission" date="2021-03" db="EMBL/GenBank/DDBJ databases">
        <title>Evolutionary innovations through gain and loss of genes in the ectomycorrhizal Boletales.</title>
        <authorList>
            <person name="Wu G."/>
            <person name="Miyauchi S."/>
            <person name="Morin E."/>
            <person name="Yang Z.-L."/>
            <person name="Xu J."/>
            <person name="Martin F.M."/>
        </authorList>
    </citation>
    <scope>NUCLEOTIDE SEQUENCE</scope>
    <source>
        <strain evidence="8">BR01</strain>
    </source>
</reference>
<gene>
    <name evidence="8" type="ORF">JVT61DRAFT_3992</name>
</gene>
<feature type="region of interest" description="Disordered" evidence="6">
    <location>
        <begin position="97"/>
        <end position="122"/>
    </location>
</feature>
<sequence>MSAQFNNIPWPSLYSPGKEVGFIGPPIRPGGYYLSDPDDVFKFTLYWTLIFHLPFNFIAGMYAFCNFLFPPARSVKDSMVLAPPVRAYAHSLSESQSHAHSRPSSQPHSRSHSQTQTLPQSQTQAQAPAPIDEWLKPPRLNPLRSRWTFALLVLLAFLVISLLSAVVGAAVLAFVIVGVYRAGGFYMSTWIPFIWAVIQSLIALLEYVVFLLFLGHSCWTDGMKNRIWPSDLDNLISRGLRYTICLLTVLDLGQQESNLDLSSAPPRRSDVSDADAMHDAKGGACVADMNCIAYKFADRVQCASKLSTLNVNPRVEGLFFKVTSFPIITTTSGSDTLALLILDDPDSDSHPVASDFLASCAYMPRLAFEMDSAIVHDTTQSHHP</sequence>
<evidence type="ECO:0000313" key="9">
    <source>
        <dbReference type="Proteomes" id="UP000683000"/>
    </source>
</evidence>
<keyword evidence="9" id="KW-1185">Reference proteome</keyword>
<keyword evidence="3 7" id="KW-0812">Transmembrane</keyword>
<dbReference type="PANTHER" id="PTHR22779:SF6">
    <property type="entry name" value="SD17342P"/>
    <property type="match status" value="1"/>
</dbReference>
<comment type="subcellular location">
    <subcellularLocation>
        <location evidence="1">Membrane</location>
        <topology evidence="1">Multi-pass membrane protein</topology>
    </subcellularLocation>
</comment>
<feature type="transmembrane region" description="Helical" evidence="7">
    <location>
        <begin position="149"/>
        <end position="180"/>
    </location>
</feature>
<dbReference type="AlphaFoldDB" id="A0A8I3A936"/>
<feature type="transmembrane region" description="Helical" evidence="7">
    <location>
        <begin position="45"/>
        <end position="69"/>
    </location>
</feature>
<proteinExistence type="inferred from homology"/>
<evidence type="ECO:0000256" key="4">
    <source>
        <dbReference type="ARBA" id="ARBA00022989"/>
    </source>
</evidence>
<dbReference type="Proteomes" id="UP000683000">
    <property type="component" value="Unassembled WGS sequence"/>
</dbReference>
<evidence type="ECO:0000313" key="8">
    <source>
        <dbReference type="EMBL" id="KAG6374628.1"/>
    </source>
</evidence>